<evidence type="ECO:0000256" key="2">
    <source>
        <dbReference type="ARBA" id="ARBA00022559"/>
    </source>
</evidence>
<dbReference type="InterPro" id="IPR000889">
    <property type="entry name" value="Glutathione_peroxidase"/>
</dbReference>
<dbReference type="GO" id="GO:0004601">
    <property type="term" value="F:peroxidase activity"/>
    <property type="evidence" value="ECO:0007669"/>
    <property type="project" value="UniProtKB-KW"/>
</dbReference>
<dbReference type="GO" id="GO:0034599">
    <property type="term" value="P:cellular response to oxidative stress"/>
    <property type="evidence" value="ECO:0007669"/>
    <property type="project" value="TreeGrafter"/>
</dbReference>
<proteinExistence type="inferred from homology"/>
<dbReference type="AlphaFoldDB" id="A0A1C0YD34"/>
<dbReference type="InterPro" id="IPR036249">
    <property type="entry name" value="Thioredoxin-like_sf"/>
</dbReference>
<sequence length="181" mass="21330">MSIYNYLVEKPNGEILSMQTYRNQVMLIVNTASKCQFTYQYEDLQKLYEKLSDKGFVVLSFPCNQFGEQNPENSETSAAQCKLQYGVSYPIFEKVEVNGEKTHPLFNYLKHEVDCSEFARHTMQQKMLFDHIQSHYPDYLIGRNIRWNFTKFLVDRQGNVIQRFEPDASMLDIEQAIQQLL</sequence>
<accession>A0A1C0YD34</accession>
<dbReference type="PRINTS" id="PR01011">
    <property type="entry name" value="GLUTPROXDASE"/>
</dbReference>
<name>A0A1C0YD34_9BACL</name>
<evidence type="ECO:0000256" key="3">
    <source>
        <dbReference type="ARBA" id="ARBA00023002"/>
    </source>
</evidence>
<dbReference type="PANTHER" id="PTHR11592">
    <property type="entry name" value="GLUTATHIONE PEROXIDASE"/>
    <property type="match status" value="1"/>
</dbReference>
<dbReference type="Gene3D" id="3.40.30.10">
    <property type="entry name" value="Glutaredoxin"/>
    <property type="match status" value="1"/>
</dbReference>
<evidence type="ECO:0000256" key="5">
    <source>
        <dbReference type="RuleBase" id="RU000499"/>
    </source>
</evidence>
<dbReference type="PANTHER" id="PTHR11592:SF78">
    <property type="entry name" value="GLUTATHIONE PEROXIDASE"/>
    <property type="match status" value="1"/>
</dbReference>
<dbReference type="Pfam" id="PF00255">
    <property type="entry name" value="GSHPx"/>
    <property type="match status" value="1"/>
</dbReference>
<evidence type="ECO:0000256" key="1">
    <source>
        <dbReference type="ARBA" id="ARBA00006926"/>
    </source>
</evidence>
<dbReference type="SUPFAM" id="SSF52833">
    <property type="entry name" value="Thioredoxin-like"/>
    <property type="match status" value="1"/>
</dbReference>
<dbReference type="PIRSF" id="PIRSF000303">
    <property type="entry name" value="Glutathion_perox"/>
    <property type="match status" value="1"/>
</dbReference>
<dbReference type="CDD" id="cd00340">
    <property type="entry name" value="GSH_Peroxidase"/>
    <property type="match status" value="1"/>
</dbReference>
<keyword evidence="2 5" id="KW-0575">Peroxidase</keyword>
<evidence type="ECO:0000256" key="4">
    <source>
        <dbReference type="PIRSR" id="PIRSR000303-1"/>
    </source>
</evidence>
<protein>
    <recommendedName>
        <fullName evidence="5">Glutathione peroxidase</fullName>
    </recommendedName>
</protein>
<organism evidence="6 7">
    <name type="scientific">Caryophanon tenue</name>
    <dbReference type="NCBI Taxonomy" id="33978"/>
    <lineage>
        <taxon>Bacteria</taxon>
        <taxon>Bacillati</taxon>
        <taxon>Bacillota</taxon>
        <taxon>Bacilli</taxon>
        <taxon>Bacillales</taxon>
        <taxon>Caryophanaceae</taxon>
        <taxon>Caryophanon</taxon>
    </lineage>
</organism>
<gene>
    <name evidence="6" type="ORF">A6M13_14275</name>
</gene>
<comment type="caution">
    <text evidence="6">The sequence shown here is derived from an EMBL/GenBank/DDBJ whole genome shotgun (WGS) entry which is preliminary data.</text>
</comment>
<dbReference type="OrthoDB" id="9789406at2"/>
<dbReference type="PROSITE" id="PS51355">
    <property type="entry name" value="GLUTATHIONE_PEROXID_3"/>
    <property type="match status" value="1"/>
</dbReference>
<feature type="active site" evidence="4">
    <location>
        <position position="35"/>
    </location>
</feature>
<evidence type="ECO:0000313" key="7">
    <source>
        <dbReference type="Proteomes" id="UP000093199"/>
    </source>
</evidence>
<comment type="similarity">
    <text evidence="1 5">Belongs to the glutathione peroxidase family.</text>
</comment>
<reference evidence="6 7" key="1">
    <citation type="submission" date="2016-07" db="EMBL/GenBank/DDBJ databases">
        <title>Caryophanon tenue genome sequencing.</title>
        <authorList>
            <person name="Verma A."/>
            <person name="Pal Y."/>
            <person name="Krishnamurthi S."/>
        </authorList>
    </citation>
    <scope>NUCLEOTIDE SEQUENCE [LARGE SCALE GENOMIC DNA]</scope>
    <source>
        <strain evidence="6 7">DSM 14152</strain>
    </source>
</reference>
<evidence type="ECO:0000313" key="6">
    <source>
        <dbReference type="EMBL" id="OCS85043.1"/>
    </source>
</evidence>
<dbReference type="RefSeq" id="WP_066545295.1">
    <property type="nucleotide sequence ID" value="NZ_MASJ01000017.1"/>
</dbReference>
<dbReference type="EMBL" id="MASJ01000017">
    <property type="protein sequence ID" value="OCS85043.1"/>
    <property type="molecule type" value="Genomic_DNA"/>
</dbReference>
<keyword evidence="3 5" id="KW-0560">Oxidoreductase</keyword>
<dbReference type="STRING" id="33978.A6M13_14275"/>
<dbReference type="Proteomes" id="UP000093199">
    <property type="component" value="Unassembled WGS sequence"/>
</dbReference>
<keyword evidence="7" id="KW-1185">Reference proteome</keyword>